<dbReference type="EMBL" id="JAGRRH010000018">
    <property type="protein sequence ID" value="KAG7351028.1"/>
    <property type="molecule type" value="Genomic_DNA"/>
</dbReference>
<dbReference type="InterPro" id="IPR044642">
    <property type="entry name" value="PTHR15588"/>
</dbReference>
<reference evidence="9" key="2">
    <citation type="submission" date="2021-04" db="EMBL/GenBank/DDBJ databases">
        <authorList>
            <person name="Podell S."/>
        </authorList>
    </citation>
    <scope>NUCLEOTIDE SEQUENCE</scope>
    <source>
        <strain evidence="9">Hildebrandi</strain>
    </source>
</reference>
<dbReference type="Pfam" id="PF01423">
    <property type="entry name" value="LSM"/>
    <property type="match status" value="1"/>
</dbReference>
<comment type="subcellular location">
    <subcellularLocation>
        <location evidence="6">Cytoplasm</location>
    </subcellularLocation>
    <subcellularLocation>
        <location evidence="6">Cytoplasm</location>
        <location evidence="6">P-body</location>
    </subcellularLocation>
</comment>
<dbReference type="OrthoDB" id="10263346at2759"/>
<evidence type="ECO:0000256" key="6">
    <source>
        <dbReference type="RuleBase" id="RU365047"/>
    </source>
</evidence>
<dbReference type="InterPro" id="IPR034104">
    <property type="entry name" value="Lsm1"/>
</dbReference>
<dbReference type="CDD" id="cd01728">
    <property type="entry name" value="LSm1"/>
    <property type="match status" value="1"/>
</dbReference>
<evidence type="ECO:0000256" key="1">
    <source>
        <dbReference type="ARBA" id="ARBA00006850"/>
    </source>
</evidence>
<evidence type="ECO:0000259" key="8">
    <source>
        <dbReference type="PROSITE" id="PS52002"/>
    </source>
</evidence>
<dbReference type="InterPro" id="IPR047575">
    <property type="entry name" value="Sm"/>
</dbReference>
<comment type="similarity">
    <text evidence="1 6">Belongs to the snRNP Sm proteins family.</text>
</comment>
<dbReference type="PANTHER" id="PTHR15588:SF8">
    <property type="entry name" value="U6 SNRNA-ASSOCIATED SM-LIKE PROTEIN LSM1"/>
    <property type="match status" value="1"/>
</dbReference>
<keyword evidence="5 6" id="KW-0687">Ribonucleoprotein</keyword>
<feature type="compositionally biased region" description="Low complexity" evidence="7">
    <location>
        <begin position="67"/>
        <end position="80"/>
    </location>
</feature>
<evidence type="ECO:0000256" key="3">
    <source>
        <dbReference type="ARBA" id="ARBA00022664"/>
    </source>
</evidence>
<comment type="caution">
    <text evidence="9">The sequence shown here is derived from an EMBL/GenBank/DDBJ whole genome shotgun (WGS) entry which is preliminary data.</text>
</comment>
<dbReference type="AlphaFoldDB" id="A0A9K3PKV0"/>
<feature type="compositionally biased region" description="Gly residues" evidence="7">
    <location>
        <begin position="81"/>
        <end position="90"/>
    </location>
</feature>
<feature type="compositionally biased region" description="Polar residues" evidence="7">
    <location>
        <begin position="1"/>
        <end position="13"/>
    </location>
</feature>
<evidence type="ECO:0000313" key="9">
    <source>
        <dbReference type="EMBL" id="KAG7351028.1"/>
    </source>
</evidence>
<organism evidence="9 10">
    <name type="scientific">Nitzschia inconspicua</name>
    <dbReference type="NCBI Taxonomy" id="303405"/>
    <lineage>
        <taxon>Eukaryota</taxon>
        <taxon>Sar</taxon>
        <taxon>Stramenopiles</taxon>
        <taxon>Ochrophyta</taxon>
        <taxon>Bacillariophyta</taxon>
        <taxon>Bacillariophyceae</taxon>
        <taxon>Bacillariophycidae</taxon>
        <taxon>Bacillariales</taxon>
        <taxon>Bacillariaceae</taxon>
        <taxon>Nitzschia</taxon>
    </lineage>
</organism>
<keyword evidence="2 6" id="KW-0963">Cytoplasm</keyword>
<dbReference type="PROSITE" id="PS52002">
    <property type="entry name" value="SM"/>
    <property type="match status" value="1"/>
</dbReference>
<dbReference type="GO" id="GO:0003729">
    <property type="term" value="F:mRNA binding"/>
    <property type="evidence" value="ECO:0007669"/>
    <property type="project" value="TreeGrafter"/>
</dbReference>
<sequence length="244" mass="26702">MSSDPTPQLQQDDNIAAPTTGEMEQPSSEPAEDGLVVPLPPILTMGAASFTQQQQQQHEQRGGRSGGRQQQQYNLHQQQGPGRGRGGARGRGPPSTPHQGSRGVGRVGNNIVSIAPTTGIPFGHIPAYLPGSSSLVEELNTRIMVVLRDGRHLVGILRSFDQYSNMILDEVSERKFHRSNDGVTYFADIPLGVYIARGDSMVLLGQVGSDDEGMKQIEMKELEDMIEKAKQEQLEWDFDKDLLA</sequence>
<dbReference type="GO" id="GO:1990904">
    <property type="term" value="C:ribonucleoprotein complex"/>
    <property type="evidence" value="ECO:0007669"/>
    <property type="project" value="UniProtKB-KW"/>
</dbReference>
<dbReference type="Proteomes" id="UP000693970">
    <property type="component" value="Unassembled WGS sequence"/>
</dbReference>
<name>A0A9K3PKV0_9STRA</name>
<evidence type="ECO:0000313" key="10">
    <source>
        <dbReference type="Proteomes" id="UP000693970"/>
    </source>
</evidence>
<proteinExistence type="inferred from homology"/>
<protein>
    <recommendedName>
        <fullName evidence="6">U6 snRNA-associated Sm-like protein LSm1</fullName>
    </recommendedName>
</protein>
<evidence type="ECO:0000256" key="2">
    <source>
        <dbReference type="ARBA" id="ARBA00022490"/>
    </source>
</evidence>
<keyword evidence="3 6" id="KW-0507">mRNA processing</keyword>
<dbReference type="GO" id="GO:0000290">
    <property type="term" value="P:deadenylation-dependent decapping of nuclear-transcribed mRNA"/>
    <property type="evidence" value="ECO:0007669"/>
    <property type="project" value="TreeGrafter"/>
</dbReference>
<comment type="function">
    <text evidence="6">Probably involved with other LSm subunits in the general process of degradation of mRNAs.</text>
</comment>
<feature type="domain" description="Sm" evidence="8">
    <location>
        <begin position="130"/>
        <end position="191"/>
    </location>
</feature>
<evidence type="ECO:0000256" key="7">
    <source>
        <dbReference type="SAM" id="MobiDB-lite"/>
    </source>
</evidence>
<dbReference type="InterPro" id="IPR001163">
    <property type="entry name" value="Sm_dom_euk/arc"/>
</dbReference>
<dbReference type="PANTHER" id="PTHR15588">
    <property type="entry name" value="LSM1"/>
    <property type="match status" value="1"/>
</dbReference>
<dbReference type="GO" id="GO:0006397">
    <property type="term" value="P:mRNA processing"/>
    <property type="evidence" value="ECO:0007669"/>
    <property type="project" value="UniProtKB-UniRule"/>
</dbReference>
<keyword evidence="4 6" id="KW-0694">RNA-binding</keyword>
<dbReference type="GO" id="GO:0000932">
    <property type="term" value="C:P-body"/>
    <property type="evidence" value="ECO:0007669"/>
    <property type="project" value="UniProtKB-SubCell"/>
</dbReference>
<evidence type="ECO:0000256" key="4">
    <source>
        <dbReference type="ARBA" id="ARBA00022884"/>
    </source>
</evidence>
<evidence type="ECO:0000256" key="5">
    <source>
        <dbReference type="ARBA" id="ARBA00023274"/>
    </source>
</evidence>
<dbReference type="SMART" id="SM00651">
    <property type="entry name" value="Sm"/>
    <property type="match status" value="1"/>
</dbReference>
<gene>
    <name evidence="6" type="primary">LSM1</name>
    <name evidence="9" type="ORF">IV203_010388</name>
</gene>
<keyword evidence="10" id="KW-1185">Reference proteome</keyword>
<reference evidence="9" key="1">
    <citation type="journal article" date="2021" name="Sci. Rep.">
        <title>Diploid genomic architecture of Nitzschia inconspicua, an elite biomass production diatom.</title>
        <authorList>
            <person name="Oliver A."/>
            <person name="Podell S."/>
            <person name="Pinowska A."/>
            <person name="Traller J.C."/>
            <person name="Smith S.R."/>
            <person name="McClure R."/>
            <person name="Beliaev A."/>
            <person name="Bohutskyi P."/>
            <person name="Hill E.A."/>
            <person name="Rabines A."/>
            <person name="Zheng H."/>
            <person name="Allen L.Z."/>
            <person name="Kuo A."/>
            <person name="Grigoriev I.V."/>
            <person name="Allen A.E."/>
            <person name="Hazlebeck D."/>
            <person name="Allen E.E."/>
        </authorList>
    </citation>
    <scope>NUCLEOTIDE SEQUENCE</scope>
    <source>
        <strain evidence="9">Hildebrandi</strain>
    </source>
</reference>
<feature type="region of interest" description="Disordered" evidence="7">
    <location>
        <begin position="1"/>
        <end position="106"/>
    </location>
</feature>
<accession>A0A9K3PKV0</accession>
<dbReference type="GO" id="GO:1990726">
    <property type="term" value="C:Lsm1-7-Pat1 complex"/>
    <property type="evidence" value="ECO:0007669"/>
    <property type="project" value="TreeGrafter"/>
</dbReference>
<comment type="subunit">
    <text evidence="6">LSm subunits form a heteromer with a donut shape.</text>
</comment>